<keyword evidence="9" id="KW-1185">Reference proteome</keyword>
<dbReference type="CDD" id="cd07981">
    <property type="entry name" value="HFD_TAF12"/>
    <property type="match status" value="1"/>
</dbReference>
<evidence type="ECO:0000256" key="5">
    <source>
        <dbReference type="ARBA" id="ARBA00023242"/>
    </source>
</evidence>
<dbReference type="PANTHER" id="PTHR12264:SF21">
    <property type="entry name" value="TRANSCRIPTION INITIATION FACTOR TFIID SUBUNIT 12"/>
    <property type="match status" value="1"/>
</dbReference>
<feature type="compositionally biased region" description="Low complexity" evidence="6">
    <location>
        <begin position="1253"/>
        <end position="1267"/>
    </location>
</feature>
<comment type="subcellular location">
    <subcellularLocation>
        <location evidence="1">Nucleus</location>
    </subcellularLocation>
</comment>
<feature type="domain" description="Reverse transcriptase" evidence="7">
    <location>
        <begin position="536"/>
        <end position="797"/>
    </location>
</feature>
<evidence type="ECO:0000256" key="2">
    <source>
        <dbReference type="ARBA" id="ARBA00007530"/>
    </source>
</evidence>
<dbReference type="SUPFAM" id="SSF56219">
    <property type="entry name" value="DNase I-like"/>
    <property type="match status" value="1"/>
</dbReference>
<dbReference type="EMBL" id="UZAU01000313">
    <property type="status" value="NOT_ANNOTATED_CDS"/>
    <property type="molecule type" value="Genomic_DNA"/>
</dbReference>
<protein>
    <recommendedName>
        <fullName evidence="7">Reverse transcriptase domain-containing protein</fullName>
    </recommendedName>
</protein>
<dbReference type="Gramene" id="evm.model.03.1492">
    <property type="protein sequence ID" value="cds.evm.model.03.1492"/>
    <property type="gene ID" value="evm.TU.03.1492"/>
</dbReference>
<feature type="compositionally biased region" description="Polar residues" evidence="6">
    <location>
        <begin position="1179"/>
        <end position="1195"/>
    </location>
</feature>
<organism evidence="8 9">
    <name type="scientific">Cannabis sativa</name>
    <name type="common">Hemp</name>
    <name type="synonym">Marijuana</name>
    <dbReference type="NCBI Taxonomy" id="3483"/>
    <lineage>
        <taxon>Eukaryota</taxon>
        <taxon>Viridiplantae</taxon>
        <taxon>Streptophyta</taxon>
        <taxon>Embryophyta</taxon>
        <taxon>Tracheophyta</taxon>
        <taxon>Spermatophyta</taxon>
        <taxon>Magnoliopsida</taxon>
        <taxon>eudicotyledons</taxon>
        <taxon>Gunneridae</taxon>
        <taxon>Pentapetalae</taxon>
        <taxon>rosids</taxon>
        <taxon>fabids</taxon>
        <taxon>Rosales</taxon>
        <taxon>Cannabaceae</taxon>
        <taxon>Cannabis</taxon>
    </lineage>
</organism>
<evidence type="ECO:0000313" key="9">
    <source>
        <dbReference type="Proteomes" id="UP000596661"/>
    </source>
</evidence>
<feature type="compositionally biased region" description="Polar residues" evidence="6">
    <location>
        <begin position="1353"/>
        <end position="1402"/>
    </location>
</feature>
<dbReference type="GO" id="GO:0051123">
    <property type="term" value="P:RNA polymerase II preinitiation complex assembly"/>
    <property type="evidence" value="ECO:0007669"/>
    <property type="project" value="TreeGrafter"/>
</dbReference>
<feature type="compositionally biased region" description="Polar residues" evidence="6">
    <location>
        <begin position="1268"/>
        <end position="1277"/>
    </location>
</feature>
<dbReference type="InterPro" id="IPR036691">
    <property type="entry name" value="Endo/exonu/phosph_ase_sf"/>
</dbReference>
<keyword evidence="4" id="KW-0804">Transcription</keyword>
<feature type="compositionally biased region" description="Low complexity" evidence="6">
    <location>
        <begin position="1300"/>
        <end position="1345"/>
    </location>
</feature>
<dbReference type="InterPro" id="IPR037794">
    <property type="entry name" value="TAF12"/>
</dbReference>
<feature type="compositionally biased region" description="Polar residues" evidence="6">
    <location>
        <begin position="1516"/>
        <end position="1540"/>
    </location>
</feature>
<accession>A0A803P5H2</accession>
<dbReference type="Gene3D" id="1.10.20.10">
    <property type="entry name" value="Histone, subunit A"/>
    <property type="match status" value="1"/>
</dbReference>
<dbReference type="SUPFAM" id="SSF47113">
    <property type="entry name" value="Histone-fold"/>
    <property type="match status" value="1"/>
</dbReference>
<feature type="compositionally biased region" description="Polar residues" evidence="6">
    <location>
        <begin position="1150"/>
        <end position="1164"/>
    </location>
</feature>
<evidence type="ECO:0000256" key="6">
    <source>
        <dbReference type="SAM" id="MobiDB-lite"/>
    </source>
</evidence>
<dbReference type="InterPro" id="IPR043502">
    <property type="entry name" value="DNA/RNA_pol_sf"/>
</dbReference>
<dbReference type="Gene3D" id="3.60.10.10">
    <property type="entry name" value="Endonuclease/exonuclease/phosphatase"/>
    <property type="match status" value="1"/>
</dbReference>
<dbReference type="Pfam" id="PF13966">
    <property type="entry name" value="zf-RVT"/>
    <property type="match status" value="1"/>
</dbReference>
<dbReference type="InterPro" id="IPR026960">
    <property type="entry name" value="RVT-Znf"/>
</dbReference>
<keyword evidence="3" id="KW-0805">Transcription regulation</keyword>
<dbReference type="CDD" id="cd01650">
    <property type="entry name" value="RT_nLTR_like"/>
    <property type="match status" value="1"/>
</dbReference>
<proteinExistence type="inferred from homology"/>
<dbReference type="Pfam" id="PF00078">
    <property type="entry name" value="RVT_1"/>
    <property type="match status" value="1"/>
</dbReference>
<reference evidence="8" key="1">
    <citation type="submission" date="2018-11" db="EMBL/GenBank/DDBJ databases">
        <authorList>
            <person name="Grassa J C."/>
        </authorList>
    </citation>
    <scope>NUCLEOTIDE SEQUENCE [LARGE SCALE GENOMIC DNA]</scope>
</reference>
<dbReference type="GO" id="GO:0003677">
    <property type="term" value="F:DNA binding"/>
    <property type="evidence" value="ECO:0007669"/>
    <property type="project" value="TreeGrafter"/>
</dbReference>
<dbReference type="Pfam" id="PF03847">
    <property type="entry name" value="TFIID_20kDa"/>
    <property type="match status" value="1"/>
</dbReference>
<reference evidence="8" key="2">
    <citation type="submission" date="2021-03" db="UniProtKB">
        <authorList>
            <consortium name="EnsemblPlants"/>
        </authorList>
    </citation>
    <scope>IDENTIFICATION</scope>
</reference>
<feature type="compositionally biased region" description="Polar residues" evidence="6">
    <location>
        <begin position="1223"/>
        <end position="1246"/>
    </location>
</feature>
<evidence type="ECO:0000256" key="4">
    <source>
        <dbReference type="ARBA" id="ARBA00023163"/>
    </source>
</evidence>
<dbReference type="InterPro" id="IPR000477">
    <property type="entry name" value="RT_dom"/>
</dbReference>
<dbReference type="EnsemblPlants" id="evm.model.03.1492">
    <property type="protein sequence ID" value="cds.evm.model.03.1492"/>
    <property type="gene ID" value="evm.TU.03.1492"/>
</dbReference>
<dbReference type="GO" id="GO:0017025">
    <property type="term" value="F:TBP-class protein binding"/>
    <property type="evidence" value="ECO:0007669"/>
    <property type="project" value="TreeGrafter"/>
</dbReference>
<name>A0A803P5H2_CANSA</name>
<dbReference type="InterPro" id="IPR003228">
    <property type="entry name" value="TFIID_TAF12_dom"/>
</dbReference>
<dbReference type="GO" id="GO:0000124">
    <property type="term" value="C:SAGA complex"/>
    <property type="evidence" value="ECO:0007669"/>
    <property type="project" value="InterPro"/>
</dbReference>
<dbReference type="InterPro" id="IPR009072">
    <property type="entry name" value="Histone-fold"/>
</dbReference>
<dbReference type="PANTHER" id="PTHR12264">
    <property type="entry name" value="TRANSCRIPTION INITIATION FACTOR TFIID SUBUNIT 12"/>
    <property type="match status" value="1"/>
</dbReference>
<evidence type="ECO:0000313" key="8">
    <source>
        <dbReference type="EnsemblPlants" id="cds.evm.model.03.1492"/>
    </source>
</evidence>
<comment type="similarity">
    <text evidence="2">Belongs to the TAF12 family.</text>
</comment>
<dbReference type="Proteomes" id="UP000596661">
    <property type="component" value="Chromosome 3"/>
</dbReference>
<feature type="region of interest" description="Disordered" evidence="6">
    <location>
        <begin position="1516"/>
        <end position="1541"/>
    </location>
</feature>
<evidence type="ECO:0000256" key="3">
    <source>
        <dbReference type="ARBA" id="ARBA00023015"/>
    </source>
</evidence>
<dbReference type="SUPFAM" id="SSF56672">
    <property type="entry name" value="DNA/RNA polymerases"/>
    <property type="match status" value="1"/>
</dbReference>
<feature type="compositionally biased region" description="Low complexity" evidence="6">
    <location>
        <begin position="1101"/>
        <end position="1137"/>
    </location>
</feature>
<dbReference type="PROSITE" id="PS50878">
    <property type="entry name" value="RT_POL"/>
    <property type="match status" value="1"/>
</dbReference>
<evidence type="ECO:0000259" key="7">
    <source>
        <dbReference type="PROSITE" id="PS50878"/>
    </source>
</evidence>
<sequence length="1551" mass="173278">MDQENLNPNRQFKRQFDPISLRQTLKRCRGNQVTDPSAFGDCFAIPLLIMKLLSWNARGLGSSSAFGRLRLLIREQSPQVLFLMETKLCDGALSRFKNLLNFSNGLKVARVGLKGGLMLLWQDVVDVTLLSMNTNHFDCYILFDDGPRWHFSALYGFPEAVNKKHTWKLIRRLADVSPLDPWLLIGDINEIFSNEHKNGGPLRDDNQMQAFRTTLDQCFFTEIPAAGDEFTWARNRKSASSLKERLDWCFINHVWRDNFVSPKLSHLDYYGSDHRVLLAEIDFNSTLPAEAPRKTRFRFEQFWLKDKECSEIISNLWLHSSETDPASRLVSSLRVCADNLHDWHYRKFGKMKQDIKLAQKTVHGLNTSASSDPDFSAKVHSAESILDELLANEEQYWQQRSRVDWLQSGDRNTKFFHSKASARHSNNRIKALTDDHGNTVTTKEGISRVVADYFQELFTASNEDHWALSHVLSTIPTTISDEQNDFLSQDFTASEVLTALKTIGSDKSPGLDGMSAMFYHHNWNIVGELVTQVALDVLNNGTNPESFNKTLITLIPKIKKPKTMKDFRPISLCNVTYKIISKMLALRFKEVLHSVISETQSAFLSNRLITDNILVAFEMVHSLKHRTRGSKGFAALKLDMSKAFDRVEWSFLAAVMGKMGFGIKWISLIMTCLHTNSFSFLINGEVSGSVIPQRGLRQGDPLSPYLFLICSEGLSRLLQHEEQIGRLQGLAVSRHSPSITHLLFADDSLLFCQANDRSCGSIKRALDVYHRASGQLLNTDKSGIVWGRELLSKGLIIKIGDGTGVNCAQDSWIPRNDYFKPLRFTGSCSNLVADYITDTREWDLELLHNDFSPADIDRILTIPLSYNSTRDRWRWHYDSSGDYTVKSGYNLACSLETKDNSSSSTSQEAWWQLFWGLNLPSKVRIFGWRVINSALPVAQNLFHRKVITSATCSLCSRAWESIGHALFSCCHAKSVWQHTSFQLDFTKAGFMKDGDYLLFLSTILTKSELEKLFCTMWFIWSDRNNYIHGKQLKHPMAISSQAEAYLANFHSVKLPLHRDLRCGGDARSVKWSHQSQLQHSQSLPGALLPNRPPATLVRAWQQSHFQPPSSSPSVAVSAGPPSSSTPTLPSTSAAPTPRGGIAIGVPAHRPTTSPSQPAPFSSTYGHFGGLGRSGVNLPEPSSNSSASQVRPSMQGVQGMGMLGSINSSSQMRPVGIPAHHQQRPLQSSLRPVSTPSNQLPSSQNYQGPGLLRVSSAVSPSSPSPTTSQGMQSPNQPWLASGPQGKPPLPSPSFRQPVTAQSLQQRSHVQQQSHHSLPLTSQQQHMSPLQQQQPQQQQQQPSSSQQAHEHFGQQVPQSRVQPVLPHQQQVTRVQSLANQKSSTPASLQPSTVQPGLQSKIATTDTDETCNRILSKRSIHELVNQIDPSEKLDPEVEDILMDIADDFVESITTFGCSLAKHRKSTTLEAKDILIHLERNWSITLPGFAGDEIKSYRKPLVNDTHKERLAAIKKSIVSTETTNTRHGPGQATGNAKGSLTKTPANVIGSPNVKI</sequence>
<dbReference type="GO" id="GO:0046982">
    <property type="term" value="F:protein heterodimerization activity"/>
    <property type="evidence" value="ECO:0007669"/>
    <property type="project" value="InterPro"/>
</dbReference>
<keyword evidence="5" id="KW-0539">Nucleus</keyword>
<dbReference type="FunFam" id="1.10.20.10:FF:000011">
    <property type="entry name" value="Transcription initiation factor TFIID subunit 12"/>
    <property type="match status" value="1"/>
</dbReference>
<evidence type="ECO:0000256" key="1">
    <source>
        <dbReference type="ARBA" id="ARBA00004123"/>
    </source>
</evidence>
<dbReference type="GO" id="GO:0005669">
    <property type="term" value="C:transcription factor TFIID complex"/>
    <property type="evidence" value="ECO:0007669"/>
    <property type="project" value="InterPro"/>
</dbReference>
<feature type="region of interest" description="Disordered" evidence="6">
    <location>
        <begin position="1101"/>
        <end position="1402"/>
    </location>
</feature>